<dbReference type="EMBL" id="CP029554">
    <property type="protein sequence ID" value="AXE36063.1"/>
    <property type="molecule type" value="Genomic_DNA"/>
</dbReference>
<evidence type="ECO:0000256" key="1">
    <source>
        <dbReference type="SAM" id="SignalP"/>
    </source>
</evidence>
<dbReference type="KEGG" id="chri:DK842_12795"/>
<organism evidence="3 4">
    <name type="scientific">Chromobacterium phragmitis</name>
    <dbReference type="NCBI Taxonomy" id="2202141"/>
    <lineage>
        <taxon>Bacteria</taxon>
        <taxon>Pseudomonadati</taxon>
        <taxon>Pseudomonadota</taxon>
        <taxon>Betaproteobacteria</taxon>
        <taxon>Neisseriales</taxon>
        <taxon>Chromobacteriaceae</taxon>
        <taxon>Chromobacterium</taxon>
    </lineage>
</organism>
<reference evidence="3 4" key="1">
    <citation type="submission" date="2018-05" db="EMBL/GenBank/DDBJ databases">
        <title>Genome sequencing, assembly and analysis of the novel insecticidal bacterium, Chromobacterium phragmitis.</title>
        <authorList>
            <person name="Sparks M.E."/>
            <person name="Blackburn M.B."/>
            <person name="Gundersen-Rindal D.E."/>
        </authorList>
    </citation>
    <scope>NUCLEOTIDE SEQUENCE [LARGE SCALE GENOMIC DNA]</scope>
    <source>
        <strain evidence="3">IIBBL 274-1</strain>
    </source>
</reference>
<feature type="chain" id="PRO_5016731963" description="Biotin-protein ligase N-terminal domain-containing protein" evidence="1">
    <location>
        <begin position="28"/>
        <end position="243"/>
    </location>
</feature>
<evidence type="ECO:0000259" key="2">
    <source>
        <dbReference type="Pfam" id="PF09825"/>
    </source>
</evidence>
<dbReference type="KEGG" id="chrb:DK843_18225"/>
<accession>A0A344ULB5</accession>
<dbReference type="SUPFAM" id="SSF52317">
    <property type="entry name" value="Class I glutamine amidotransferase-like"/>
    <property type="match status" value="1"/>
</dbReference>
<protein>
    <recommendedName>
        <fullName evidence="2">Biotin-protein ligase N-terminal domain-containing protein</fullName>
    </recommendedName>
</protein>
<name>A0A344ULB5_9NEIS</name>
<gene>
    <name evidence="3" type="ORF">DK843_18225</name>
</gene>
<sequence length="243" mass="26084">MQAHYQEDGMKTLLALALLLFTCSAPARDVGIFNGAGVCPGCAEAVAAFFDPQRDTVQYLNESNLDSARLKRISLYVQPGGSDDIDETLDALRPAQVQALRRFVADGGGYLGICAGAYLAARYSSAADKKPAYGLIALPELNAETASAKPSLLPIRWGGRERMAYNQSGPHMGKTPPPGASVLARYRDTRRIAALSAPYGRGKVVLIGPHLEADASWYREDGLSLAHGLNQDLFRQALSSFPD</sequence>
<dbReference type="InterPro" id="IPR029062">
    <property type="entry name" value="Class_I_gatase-like"/>
</dbReference>
<feature type="domain" description="Biotin-protein ligase N-terminal" evidence="2">
    <location>
        <begin position="30"/>
        <end position="122"/>
    </location>
</feature>
<dbReference type="InterPro" id="IPR019197">
    <property type="entry name" value="Biotin-prot_ligase_N"/>
</dbReference>
<dbReference type="InterPro" id="IPR015834">
    <property type="entry name" value="UCP016642"/>
</dbReference>
<dbReference type="OrthoDB" id="20888at2"/>
<feature type="signal peptide" evidence="1">
    <location>
        <begin position="1"/>
        <end position="27"/>
    </location>
</feature>
<evidence type="ECO:0000313" key="4">
    <source>
        <dbReference type="Proteomes" id="UP000252038"/>
    </source>
</evidence>
<dbReference type="PIRSF" id="PIRSF016642">
    <property type="entry name" value="UCP016642"/>
    <property type="match status" value="1"/>
</dbReference>
<dbReference type="Pfam" id="PF09825">
    <property type="entry name" value="BPL_N"/>
    <property type="match status" value="1"/>
</dbReference>
<dbReference type="Proteomes" id="UP000252038">
    <property type="component" value="Chromosome"/>
</dbReference>
<evidence type="ECO:0000313" key="3">
    <source>
        <dbReference type="EMBL" id="AXE36063.1"/>
    </source>
</evidence>
<dbReference type="AlphaFoldDB" id="A0A344ULB5"/>
<keyword evidence="1" id="KW-0732">Signal</keyword>
<dbReference type="Gene3D" id="3.40.50.880">
    <property type="match status" value="1"/>
</dbReference>
<proteinExistence type="predicted"/>